<evidence type="ECO:0000256" key="1">
    <source>
        <dbReference type="SAM" id="SignalP"/>
    </source>
</evidence>
<keyword evidence="3" id="KW-1185">Reference proteome</keyword>
<evidence type="ECO:0000313" key="2">
    <source>
        <dbReference type="EMBL" id="KAL3620578.1"/>
    </source>
</evidence>
<sequence>MFGSTVMLAIGDMNLLHLELLVVSFFAEDSNASDYDIVVHKKDGPPHRLPDPRS</sequence>
<protein>
    <submittedName>
        <fullName evidence="2">Uncharacterized protein</fullName>
    </submittedName>
</protein>
<accession>A0ABD3BSR2</accession>
<dbReference type="Proteomes" id="UP001632038">
    <property type="component" value="Unassembled WGS sequence"/>
</dbReference>
<comment type="caution">
    <text evidence="2">The sequence shown here is derived from an EMBL/GenBank/DDBJ whole genome shotgun (WGS) entry which is preliminary data.</text>
</comment>
<feature type="signal peptide" evidence="1">
    <location>
        <begin position="1"/>
        <end position="32"/>
    </location>
</feature>
<evidence type="ECO:0000313" key="3">
    <source>
        <dbReference type="Proteomes" id="UP001632038"/>
    </source>
</evidence>
<keyword evidence="1" id="KW-0732">Signal</keyword>
<organism evidence="2 3">
    <name type="scientific">Castilleja foliolosa</name>
    <dbReference type="NCBI Taxonomy" id="1961234"/>
    <lineage>
        <taxon>Eukaryota</taxon>
        <taxon>Viridiplantae</taxon>
        <taxon>Streptophyta</taxon>
        <taxon>Embryophyta</taxon>
        <taxon>Tracheophyta</taxon>
        <taxon>Spermatophyta</taxon>
        <taxon>Magnoliopsida</taxon>
        <taxon>eudicotyledons</taxon>
        <taxon>Gunneridae</taxon>
        <taxon>Pentapetalae</taxon>
        <taxon>asterids</taxon>
        <taxon>lamiids</taxon>
        <taxon>Lamiales</taxon>
        <taxon>Orobanchaceae</taxon>
        <taxon>Pedicularideae</taxon>
        <taxon>Castillejinae</taxon>
        <taxon>Castilleja</taxon>
    </lineage>
</organism>
<name>A0ABD3BSR2_9LAMI</name>
<reference evidence="3" key="1">
    <citation type="journal article" date="2024" name="IScience">
        <title>Strigolactones Initiate the Formation of Haustorium-like Structures in Castilleja.</title>
        <authorList>
            <person name="Buerger M."/>
            <person name="Peterson D."/>
            <person name="Chory J."/>
        </authorList>
    </citation>
    <scope>NUCLEOTIDE SEQUENCE [LARGE SCALE GENOMIC DNA]</scope>
</reference>
<gene>
    <name evidence="2" type="ORF">CASFOL_035490</name>
</gene>
<feature type="chain" id="PRO_5044747221" evidence="1">
    <location>
        <begin position="33"/>
        <end position="54"/>
    </location>
</feature>
<dbReference type="EMBL" id="JAVIJP010000066">
    <property type="protein sequence ID" value="KAL3620578.1"/>
    <property type="molecule type" value="Genomic_DNA"/>
</dbReference>
<dbReference type="AlphaFoldDB" id="A0ABD3BSR2"/>
<proteinExistence type="predicted"/>